<dbReference type="GO" id="GO:0022625">
    <property type="term" value="C:cytosolic large ribosomal subunit"/>
    <property type="evidence" value="ECO:0007669"/>
    <property type="project" value="TreeGrafter"/>
</dbReference>
<proteinExistence type="inferred from homology"/>
<dbReference type="InParanoid" id="A0A0B2UM70"/>
<dbReference type="Proteomes" id="UP000031056">
    <property type="component" value="Unassembled WGS sequence"/>
</dbReference>
<protein>
    <submittedName>
        <fullName evidence="4">Ribosomal protein L13</fullName>
    </submittedName>
</protein>
<dbReference type="PANTHER" id="PTHR11722:SF0">
    <property type="entry name" value="LARGE RIBOSOMAL SUBUNIT PROTEIN EL13"/>
    <property type="match status" value="1"/>
</dbReference>
<keyword evidence="2 4" id="KW-0689">Ribosomal protein</keyword>
<dbReference type="PANTHER" id="PTHR11722">
    <property type="entry name" value="60S RIBOSOMAL PROTEIN L13"/>
    <property type="match status" value="1"/>
</dbReference>
<dbReference type="EMBL" id="JOKQ01000003">
    <property type="protein sequence ID" value="KHN70152.1"/>
    <property type="molecule type" value="Genomic_DNA"/>
</dbReference>
<dbReference type="STRING" id="1354746.A0A0B2UM70"/>
<comment type="similarity">
    <text evidence="1">Belongs to the eukaryotic ribosomal protein eL13 family.</text>
</comment>
<dbReference type="AlphaFoldDB" id="A0A0B2UM70"/>
<evidence type="ECO:0000256" key="2">
    <source>
        <dbReference type="ARBA" id="ARBA00022980"/>
    </source>
</evidence>
<name>A0A0B2UM70_9MICR</name>
<dbReference type="HOGENOM" id="CLU_075696_2_0_1"/>
<dbReference type="Pfam" id="PF01294">
    <property type="entry name" value="Ribosomal_L13e"/>
    <property type="match status" value="1"/>
</dbReference>
<sequence>MKGNHALPNNHFRKTSLKIKVHHDPETKQSVMREKRLQKAKSMYPMPLEKLRPVVRCPTVCHNRKERLGRGFTAAECEGAGIDYRYARRLGISVDLRRRDENKEAMSKNIERIKAYMSKITIHESVSEAREKGAKLFTDVIMPYVKPSLVVHSISKEEIASYE</sequence>
<evidence type="ECO:0000256" key="1">
    <source>
        <dbReference type="ARBA" id="ARBA00005640"/>
    </source>
</evidence>
<dbReference type="HAMAP" id="MF_00499">
    <property type="entry name" value="Ribosomal_eL13"/>
    <property type="match status" value="1"/>
</dbReference>
<dbReference type="GO" id="GO:0006412">
    <property type="term" value="P:translation"/>
    <property type="evidence" value="ECO:0007669"/>
    <property type="project" value="InterPro"/>
</dbReference>
<dbReference type="RefSeq" id="XP_014564194.1">
    <property type="nucleotide sequence ID" value="XM_014708708.1"/>
</dbReference>
<dbReference type="GO" id="GO:0003735">
    <property type="term" value="F:structural constituent of ribosome"/>
    <property type="evidence" value="ECO:0007669"/>
    <property type="project" value="InterPro"/>
</dbReference>
<dbReference type="VEuPathDB" id="MicrosporidiaDB:M896_031410"/>
<organism evidence="4 5">
    <name type="scientific">Ordospora colligata OC4</name>
    <dbReference type="NCBI Taxonomy" id="1354746"/>
    <lineage>
        <taxon>Eukaryota</taxon>
        <taxon>Fungi</taxon>
        <taxon>Fungi incertae sedis</taxon>
        <taxon>Microsporidia</taxon>
        <taxon>Ordosporidae</taxon>
        <taxon>Ordospora</taxon>
    </lineage>
</organism>
<dbReference type="OrthoDB" id="10264538at2759"/>
<dbReference type="FunCoup" id="A0A0B2UM70">
    <property type="interactions" value="208"/>
</dbReference>
<accession>A0A0B2UM70</accession>
<dbReference type="GO" id="GO:0003723">
    <property type="term" value="F:RNA binding"/>
    <property type="evidence" value="ECO:0007669"/>
    <property type="project" value="TreeGrafter"/>
</dbReference>
<keyword evidence="3" id="KW-0687">Ribonucleoprotein</keyword>
<evidence type="ECO:0000313" key="5">
    <source>
        <dbReference type="Proteomes" id="UP000031056"/>
    </source>
</evidence>
<evidence type="ECO:0000313" key="4">
    <source>
        <dbReference type="EMBL" id="KHN70152.1"/>
    </source>
</evidence>
<evidence type="ECO:0000256" key="3">
    <source>
        <dbReference type="ARBA" id="ARBA00023274"/>
    </source>
</evidence>
<comment type="caution">
    <text evidence="4">The sequence shown here is derived from an EMBL/GenBank/DDBJ whole genome shotgun (WGS) entry which is preliminary data.</text>
</comment>
<dbReference type="GeneID" id="26261425"/>
<reference evidence="4 5" key="1">
    <citation type="journal article" date="2014" name="MBio">
        <title>The Ordospora colligata genome; evolution of extreme reduction in microsporidia and host-to-parasite horizontal gene transfer.</title>
        <authorList>
            <person name="Pombert J.-F."/>
            <person name="Haag K.L."/>
            <person name="Beidas S."/>
            <person name="Ebert D."/>
            <person name="Keeling P.J."/>
        </authorList>
    </citation>
    <scope>NUCLEOTIDE SEQUENCE [LARGE SCALE GENOMIC DNA]</scope>
    <source>
        <strain evidence="4 5">OC4</strain>
    </source>
</reference>
<keyword evidence="5" id="KW-1185">Reference proteome</keyword>
<dbReference type="InterPro" id="IPR001380">
    <property type="entry name" value="Ribosomal_eL13"/>
</dbReference>
<gene>
    <name evidence="4" type="ORF">M896_031410</name>
</gene>